<accession>A0ABQ9J8E2</accession>
<evidence type="ECO:0000256" key="5">
    <source>
        <dbReference type="PROSITE-ProRule" id="PRU00309"/>
    </source>
</evidence>
<protein>
    <recommendedName>
        <fullName evidence="6">THAP-type domain-containing protein</fullName>
    </recommendedName>
</protein>
<sequence length="133" mass="15477">MNKRGGHVCAAKNCKNKHYNCSKSFFRFPIDPVRARIWAISSHREDLLEMENIDGINKTYRLCSDHFDSKMFTNKFRNRLNYNAIPTIFPSLEGCSKDLPLDHTYCRPKLVNLEDEEVPPKKIHVLADILLNP</sequence>
<dbReference type="InterPro" id="IPR026516">
    <property type="entry name" value="THAP1/10"/>
</dbReference>
<dbReference type="Proteomes" id="UP001162164">
    <property type="component" value="Unassembled WGS sequence"/>
</dbReference>
<proteinExistence type="predicted"/>
<evidence type="ECO:0000259" key="6">
    <source>
        <dbReference type="PROSITE" id="PS50950"/>
    </source>
</evidence>
<organism evidence="7 8">
    <name type="scientific">Molorchus minor</name>
    <dbReference type="NCBI Taxonomy" id="1323400"/>
    <lineage>
        <taxon>Eukaryota</taxon>
        <taxon>Metazoa</taxon>
        <taxon>Ecdysozoa</taxon>
        <taxon>Arthropoda</taxon>
        <taxon>Hexapoda</taxon>
        <taxon>Insecta</taxon>
        <taxon>Pterygota</taxon>
        <taxon>Neoptera</taxon>
        <taxon>Endopterygota</taxon>
        <taxon>Coleoptera</taxon>
        <taxon>Polyphaga</taxon>
        <taxon>Cucujiformia</taxon>
        <taxon>Chrysomeloidea</taxon>
        <taxon>Cerambycidae</taxon>
        <taxon>Lamiinae</taxon>
        <taxon>Monochamini</taxon>
        <taxon>Molorchus</taxon>
    </lineage>
</organism>
<keyword evidence="4 5" id="KW-0238">DNA-binding</keyword>
<gene>
    <name evidence="7" type="ORF">NQ317_001134</name>
</gene>
<dbReference type="Pfam" id="PF05485">
    <property type="entry name" value="THAP"/>
    <property type="match status" value="1"/>
</dbReference>
<dbReference type="InterPro" id="IPR006612">
    <property type="entry name" value="THAP_Znf"/>
</dbReference>
<dbReference type="EMBL" id="JAPWTJ010001080">
    <property type="protein sequence ID" value="KAJ8973928.1"/>
    <property type="molecule type" value="Genomic_DNA"/>
</dbReference>
<dbReference type="PANTHER" id="PTHR46600:SF11">
    <property type="entry name" value="THAP DOMAIN-CONTAINING PROTEIN 10"/>
    <property type="match status" value="1"/>
</dbReference>
<feature type="non-terminal residue" evidence="7">
    <location>
        <position position="133"/>
    </location>
</feature>
<dbReference type="SMART" id="SM00980">
    <property type="entry name" value="THAP"/>
    <property type="match status" value="1"/>
</dbReference>
<reference evidence="7" key="1">
    <citation type="journal article" date="2023" name="Insect Mol. Biol.">
        <title>Genome sequencing provides insights into the evolution of gene families encoding plant cell wall-degrading enzymes in longhorned beetles.</title>
        <authorList>
            <person name="Shin N.R."/>
            <person name="Okamura Y."/>
            <person name="Kirsch R."/>
            <person name="Pauchet Y."/>
        </authorList>
    </citation>
    <scope>NUCLEOTIDE SEQUENCE</scope>
    <source>
        <strain evidence="7">MMC_N1</strain>
    </source>
</reference>
<evidence type="ECO:0000256" key="1">
    <source>
        <dbReference type="ARBA" id="ARBA00022723"/>
    </source>
</evidence>
<evidence type="ECO:0000256" key="2">
    <source>
        <dbReference type="ARBA" id="ARBA00022771"/>
    </source>
</evidence>
<evidence type="ECO:0000256" key="3">
    <source>
        <dbReference type="ARBA" id="ARBA00022833"/>
    </source>
</evidence>
<keyword evidence="3" id="KW-0862">Zinc</keyword>
<comment type="caution">
    <text evidence="7">The sequence shown here is derived from an EMBL/GenBank/DDBJ whole genome shotgun (WGS) entry which is preliminary data.</text>
</comment>
<evidence type="ECO:0000313" key="8">
    <source>
        <dbReference type="Proteomes" id="UP001162164"/>
    </source>
</evidence>
<dbReference type="PANTHER" id="PTHR46600">
    <property type="entry name" value="THAP DOMAIN-CONTAINING"/>
    <property type="match status" value="1"/>
</dbReference>
<dbReference type="SUPFAM" id="SSF57716">
    <property type="entry name" value="Glucocorticoid receptor-like (DNA-binding domain)"/>
    <property type="match status" value="1"/>
</dbReference>
<dbReference type="SMART" id="SM00692">
    <property type="entry name" value="DM3"/>
    <property type="match status" value="1"/>
</dbReference>
<keyword evidence="2 5" id="KW-0863">Zinc-finger</keyword>
<evidence type="ECO:0000256" key="4">
    <source>
        <dbReference type="ARBA" id="ARBA00023125"/>
    </source>
</evidence>
<keyword evidence="1" id="KW-0479">Metal-binding</keyword>
<evidence type="ECO:0000313" key="7">
    <source>
        <dbReference type="EMBL" id="KAJ8973928.1"/>
    </source>
</evidence>
<feature type="domain" description="THAP-type" evidence="6">
    <location>
        <begin position="1"/>
        <end position="89"/>
    </location>
</feature>
<name>A0ABQ9J8E2_9CUCU</name>
<dbReference type="PROSITE" id="PS50950">
    <property type="entry name" value="ZF_THAP"/>
    <property type="match status" value="1"/>
</dbReference>
<keyword evidence="8" id="KW-1185">Reference proteome</keyword>